<sequence length="109" mass="12759">MTMLYTISVNTRSTSNSGTCMQTSIYFSCSYNWHPCYFVHIVKMLELVFAVAFSAVPLTLYIPPIRCFNLFVHTLQTFLQDSSLFSFRSFFRIRLAFSRVFNSIVHITW</sequence>
<dbReference type="Proteomes" id="UP001374584">
    <property type="component" value="Unassembled WGS sequence"/>
</dbReference>
<evidence type="ECO:0000313" key="1">
    <source>
        <dbReference type="EMBL" id="KAK7378181.1"/>
    </source>
</evidence>
<dbReference type="PANTHER" id="PTHR36616">
    <property type="entry name" value="BNAC07G32700D PROTEIN"/>
    <property type="match status" value="1"/>
</dbReference>
<dbReference type="PANTHER" id="PTHR36616:SF5">
    <property type="entry name" value="DIS3-EXONUCLEASE-LIKE PROTEIN"/>
    <property type="match status" value="1"/>
</dbReference>
<organism evidence="1 2">
    <name type="scientific">Phaseolus coccineus</name>
    <name type="common">Scarlet runner bean</name>
    <name type="synonym">Phaseolus multiflorus</name>
    <dbReference type="NCBI Taxonomy" id="3886"/>
    <lineage>
        <taxon>Eukaryota</taxon>
        <taxon>Viridiplantae</taxon>
        <taxon>Streptophyta</taxon>
        <taxon>Embryophyta</taxon>
        <taxon>Tracheophyta</taxon>
        <taxon>Spermatophyta</taxon>
        <taxon>Magnoliopsida</taxon>
        <taxon>eudicotyledons</taxon>
        <taxon>Gunneridae</taxon>
        <taxon>Pentapetalae</taxon>
        <taxon>rosids</taxon>
        <taxon>fabids</taxon>
        <taxon>Fabales</taxon>
        <taxon>Fabaceae</taxon>
        <taxon>Papilionoideae</taxon>
        <taxon>50 kb inversion clade</taxon>
        <taxon>NPAAA clade</taxon>
        <taxon>indigoferoid/millettioid clade</taxon>
        <taxon>Phaseoleae</taxon>
        <taxon>Phaseolus</taxon>
    </lineage>
</organism>
<gene>
    <name evidence="1" type="ORF">VNO80_03618</name>
</gene>
<dbReference type="AlphaFoldDB" id="A0AAN9NS02"/>
<keyword evidence="2" id="KW-1185">Reference proteome</keyword>
<dbReference type="EMBL" id="JAYMYR010000002">
    <property type="protein sequence ID" value="KAK7378181.1"/>
    <property type="molecule type" value="Genomic_DNA"/>
</dbReference>
<comment type="caution">
    <text evidence="1">The sequence shown here is derived from an EMBL/GenBank/DDBJ whole genome shotgun (WGS) entry which is preliminary data.</text>
</comment>
<evidence type="ECO:0000313" key="2">
    <source>
        <dbReference type="Proteomes" id="UP001374584"/>
    </source>
</evidence>
<reference evidence="1 2" key="1">
    <citation type="submission" date="2024-01" db="EMBL/GenBank/DDBJ databases">
        <title>The genomes of 5 underutilized Papilionoideae crops provide insights into root nodulation and disease resistanc.</title>
        <authorList>
            <person name="Jiang F."/>
        </authorList>
    </citation>
    <scope>NUCLEOTIDE SEQUENCE [LARGE SCALE GENOMIC DNA]</scope>
    <source>
        <strain evidence="1">JINMINGXINNONG_FW02</strain>
        <tissue evidence="1">Leaves</tissue>
    </source>
</reference>
<accession>A0AAN9NS02</accession>
<proteinExistence type="predicted"/>
<name>A0AAN9NS02_PHACN</name>
<protein>
    <submittedName>
        <fullName evidence="1">Uncharacterized protein</fullName>
    </submittedName>
</protein>